<reference evidence="2 3" key="1">
    <citation type="submission" date="2022-04" db="EMBL/GenBank/DDBJ databases">
        <title>Proposal of a three novel species of Scandinavium, Scandinavium hiltneri, Scandinavium manionii, Scandinavium tedordense.</title>
        <authorList>
            <person name="Maddock D.W."/>
            <person name="Brady C.L."/>
            <person name="Denman S."/>
            <person name="Arnold D."/>
        </authorList>
    </citation>
    <scope>NUCLEOTIDE SEQUENCE [LARGE SCALE GENOMIC DNA]</scope>
    <source>
        <strain evidence="2 3">H11S7</strain>
    </source>
</reference>
<sequence>MLNEFFQAVNIGLLWFNAVACVLIFISLFLYQSAGARFHRGKSFLAVMLMIASAAIPIMTWFGLITQTCIPYSVVVVALLVAVMNAKGNIAKLSKPFTK</sequence>
<keyword evidence="1" id="KW-0812">Transmembrane</keyword>
<dbReference type="Pfam" id="PF05449">
    <property type="entry name" value="Phage_holin_3_7"/>
    <property type="match status" value="1"/>
</dbReference>
<keyword evidence="1" id="KW-1133">Transmembrane helix</keyword>
<organism evidence="2 3">
    <name type="scientific">Scandinavium hiltneri</name>
    <dbReference type="NCBI Taxonomy" id="2926519"/>
    <lineage>
        <taxon>Bacteria</taxon>
        <taxon>Pseudomonadati</taxon>
        <taxon>Pseudomonadota</taxon>
        <taxon>Gammaproteobacteria</taxon>
        <taxon>Enterobacterales</taxon>
        <taxon>Enterobacteriaceae</taxon>
        <taxon>Scandinavium</taxon>
    </lineage>
</organism>
<feature type="transmembrane region" description="Helical" evidence="1">
    <location>
        <begin position="70"/>
        <end position="90"/>
    </location>
</feature>
<name>A0ABT2E524_9ENTR</name>
<feature type="transmembrane region" description="Helical" evidence="1">
    <location>
        <begin position="12"/>
        <end position="31"/>
    </location>
</feature>
<feature type="transmembrane region" description="Helical" evidence="1">
    <location>
        <begin position="43"/>
        <end position="64"/>
    </location>
</feature>
<dbReference type="RefSeq" id="WP_258989533.1">
    <property type="nucleotide sequence ID" value="NZ_JALIGE010000076.1"/>
</dbReference>
<keyword evidence="1" id="KW-0472">Membrane</keyword>
<protein>
    <submittedName>
        <fullName evidence="2">Phage holin family protein</fullName>
    </submittedName>
</protein>
<dbReference type="Proteomes" id="UP001205357">
    <property type="component" value="Unassembled WGS sequence"/>
</dbReference>
<proteinExistence type="predicted"/>
<keyword evidence="3" id="KW-1185">Reference proteome</keyword>
<evidence type="ECO:0000256" key="1">
    <source>
        <dbReference type="SAM" id="Phobius"/>
    </source>
</evidence>
<dbReference type="InterPro" id="IPR008473">
    <property type="entry name" value="Phage_holin_3_7"/>
</dbReference>
<comment type="caution">
    <text evidence="2">The sequence shown here is derived from an EMBL/GenBank/DDBJ whole genome shotgun (WGS) entry which is preliminary data.</text>
</comment>
<gene>
    <name evidence="2" type="ORF">MUU47_18005</name>
</gene>
<evidence type="ECO:0000313" key="2">
    <source>
        <dbReference type="EMBL" id="MCS2162981.1"/>
    </source>
</evidence>
<dbReference type="EMBL" id="JALIGE010000076">
    <property type="protein sequence ID" value="MCS2162981.1"/>
    <property type="molecule type" value="Genomic_DNA"/>
</dbReference>
<accession>A0ABT2E524</accession>
<evidence type="ECO:0000313" key="3">
    <source>
        <dbReference type="Proteomes" id="UP001205357"/>
    </source>
</evidence>